<evidence type="ECO:0000313" key="3">
    <source>
        <dbReference type="Proteomes" id="UP000320735"/>
    </source>
</evidence>
<sequence precursor="true">MNPIRHKKSSFMLAAIAVIAFGTYATGQVRVDGERGVGGASTIHNHFNYGHHYYGGGYGLGYGGYGGYGGMTAGGSTGYGIGQAAQGLGQARLDTAQSAQIYAKTAHQSMQNHNYAVNSYYANKDVHDKYMKEHEGPQITQEEIDKLAKDAQPGRLDPAQYNPSNSLIHWPPLLRDKAFTKSRNKIDHLFDERTPGNSGVDSDSYGEIQNACKEMHATLRGMIKSLQPMTYVAAEHFIKSLAYEAEFPPKK</sequence>
<protein>
    <submittedName>
        <fullName evidence="2">Uncharacterized protein</fullName>
    </submittedName>
</protein>
<reference evidence="2 3" key="1">
    <citation type="submission" date="2019-02" db="EMBL/GenBank/DDBJ databases">
        <title>Deep-cultivation of Planctomycetes and their phenomic and genomic characterization uncovers novel biology.</title>
        <authorList>
            <person name="Wiegand S."/>
            <person name="Jogler M."/>
            <person name="Boedeker C."/>
            <person name="Pinto D."/>
            <person name="Vollmers J."/>
            <person name="Rivas-Marin E."/>
            <person name="Kohn T."/>
            <person name="Peeters S.H."/>
            <person name="Heuer A."/>
            <person name="Rast P."/>
            <person name="Oberbeckmann S."/>
            <person name="Bunk B."/>
            <person name="Jeske O."/>
            <person name="Meyerdierks A."/>
            <person name="Storesund J.E."/>
            <person name="Kallscheuer N."/>
            <person name="Luecker S."/>
            <person name="Lage O.M."/>
            <person name="Pohl T."/>
            <person name="Merkel B.J."/>
            <person name="Hornburger P."/>
            <person name="Mueller R.-W."/>
            <person name="Bruemmer F."/>
            <person name="Labrenz M."/>
            <person name="Spormann A.M."/>
            <person name="Op Den Camp H."/>
            <person name="Overmann J."/>
            <person name="Amann R."/>
            <person name="Jetten M.S.M."/>
            <person name="Mascher T."/>
            <person name="Medema M.H."/>
            <person name="Devos D.P."/>
            <person name="Kaster A.-K."/>
            <person name="Ovreas L."/>
            <person name="Rohde M."/>
            <person name="Galperin M.Y."/>
            <person name="Jogler C."/>
        </authorList>
    </citation>
    <scope>NUCLEOTIDE SEQUENCE [LARGE SCALE GENOMIC DNA]</scope>
    <source>
        <strain evidence="2 3">CA54</strain>
    </source>
</reference>
<dbReference type="AlphaFoldDB" id="A0A5C6BK79"/>
<keyword evidence="3" id="KW-1185">Reference proteome</keyword>
<comment type="caution">
    <text evidence="2">The sequence shown here is derived from an EMBL/GenBank/DDBJ whole genome shotgun (WGS) entry which is preliminary data.</text>
</comment>
<accession>A0A5C6BK79</accession>
<dbReference type="OrthoDB" id="292235at2"/>
<dbReference type="Proteomes" id="UP000320735">
    <property type="component" value="Unassembled WGS sequence"/>
</dbReference>
<proteinExistence type="predicted"/>
<gene>
    <name evidence="2" type="ORF">CA54_12190</name>
</gene>
<dbReference type="RefSeq" id="WP_146369872.1">
    <property type="nucleotide sequence ID" value="NZ_SJPP01000001.1"/>
</dbReference>
<organism evidence="2 3">
    <name type="scientific">Symmachiella macrocystis</name>
    <dbReference type="NCBI Taxonomy" id="2527985"/>
    <lineage>
        <taxon>Bacteria</taxon>
        <taxon>Pseudomonadati</taxon>
        <taxon>Planctomycetota</taxon>
        <taxon>Planctomycetia</taxon>
        <taxon>Planctomycetales</taxon>
        <taxon>Planctomycetaceae</taxon>
        <taxon>Symmachiella</taxon>
    </lineage>
</organism>
<dbReference type="EMBL" id="SJPP01000001">
    <property type="protein sequence ID" value="TWU12395.1"/>
    <property type="molecule type" value="Genomic_DNA"/>
</dbReference>
<keyword evidence="1" id="KW-0732">Signal</keyword>
<evidence type="ECO:0000313" key="2">
    <source>
        <dbReference type="EMBL" id="TWU12395.1"/>
    </source>
</evidence>
<evidence type="ECO:0000256" key="1">
    <source>
        <dbReference type="SAM" id="SignalP"/>
    </source>
</evidence>
<feature type="signal peptide" evidence="1">
    <location>
        <begin position="1"/>
        <end position="25"/>
    </location>
</feature>
<name>A0A5C6BK79_9PLAN</name>
<feature type="chain" id="PRO_5022811174" evidence="1">
    <location>
        <begin position="26"/>
        <end position="251"/>
    </location>
</feature>